<dbReference type="Gene3D" id="3.90.550.10">
    <property type="entry name" value="Spore Coat Polysaccharide Biosynthesis Protein SpsA, Chain A"/>
    <property type="match status" value="1"/>
</dbReference>
<evidence type="ECO:0000256" key="1">
    <source>
        <dbReference type="SAM" id="Phobius"/>
    </source>
</evidence>
<feature type="transmembrane region" description="Helical" evidence="1">
    <location>
        <begin position="239"/>
        <end position="256"/>
    </location>
</feature>
<comment type="caution">
    <text evidence="2">The sequence shown here is derived from an EMBL/GenBank/DDBJ whole genome shotgun (WGS) entry which is preliminary data.</text>
</comment>
<evidence type="ECO:0008006" key="4">
    <source>
        <dbReference type="Google" id="ProtNLM"/>
    </source>
</evidence>
<reference evidence="2 3" key="1">
    <citation type="submission" date="2013-10" db="EMBL/GenBank/DDBJ databases">
        <title>Whole Genome Shotgun Sequence of Photorhabdus temperata J3.</title>
        <authorList>
            <person name="Park G.-S."/>
            <person name="Hong S.-J."/>
            <person name="Shin J.-H."/>
        </authorList>
    </citation>
    <scope>NUCLEOTIDE SEQUENCE [LARGE SCALE GENOMIC DNA]</scope>
    <source>
        <strain evidence="2 3">J3</strain>
    </source>
</reference>
<dbReference type="EMBL" id="AXDT01000111">
    <property type="protein sequence ID" value="ERT12747.1"/>
    <property type="molecule type" value="Genomic_DNA"/>
</dbReference>
<organism evidence="2 3">
    <name type="scientific">Photorhabdus temperata J3</name>
    <dbReference type="NCBI Taxonomy" id="1389415"/>
    <lineage>
        <taxon>Bacteria</taxon>
        <taxon>Pseudomonadati</taxon>
        <taxon>Pseudomonadota</taxon>
        <taxon>Gammaproteobacteria</taxon>
        <taxon>Enterobacterales</taxon>
        <taxon>Morganellaceae</taxon>
        <taxon>Photorhabdus</taxon>
    </lineage>
</organism>
<dbReference type="CDD" id="cd00761">
    <property type="entry name" value="Glyco_tranf_GTA_type"/>
    <property type="match status" value="1"/>
</dbReference>
<evidence type="ECO:0000313" key="3">
    <source>
        <dbReference type="Proteomes" id="UP000017133"/>
    </source>
</evidence>
<gene>
    <name evidence="2" type="ORF">O185_12545</name>
</gene>
<dbReference type="Proteomes" id="UP000017133">
    <property type="component" value="Unassembled WGS sequence"/>
</dbReference>
<keyword evidence="1" id="KW-0472">Membrane</keyword>
<evidence type="ECO:0000313" key="2">
    <source>
        <dbReference type="EMBL" id="ERT12747.1"/>
    </source>
</evidence>
<keyword evidence="3" id="KW-1185">Reference proteome</keyword>
<dbReference type="SUPFAM" id="SSF53448">
    <property type="entry name" value="Nucleotide-diphospho-sugar transferases"/>
    <property type="match status" value="1"/>
</dbReference>
<keyword evidence="1" id="KW-1133">Transmembrane helix</keyword>
<protein>
    <recommendedName>
        <fullName evidence="4">Glycosyltransferase 2-like domain-containing protein</fullName>
    </recommendedName>
</protein>
<dbReference type="InterPro" id="IPR029044">
    <property type="entry name" value="Nucleotide-diphossugar_trans"/>
</dbReference>
<dbReference type="AlphaFoldDB" id="U7R039"/>
<proteinExistence type="predicted"/>
<accession>U7R039</accession>
<name>U7R039_PHOTE</name>
<keyword evidence="1" id="KW-0812">Transmembrane</keyword>
<dbReference type="RefSeq" id="WP_023044892.1">
    <property type="nucleotide sequence ID" value="NZ_AXDT01000111.1"/>
</dbReference>
<sequence>MFFSDSSDVTLVITSCGRFDLLKQTIESFDKYNSYPIKKVVITEDSGDKSIYSVIPQHWLPYCEIILNNPNLGQIKSIDLAYSKVKTDYIFHCEDDWLFYRDKFIEDSFVILRSDENILQVWLRDLKEDVMLHYPFHYPSNFRELEGIYFSTLESNDPKWRGFSFNPGLRRKSDYELFMPYDLNISSDKTEMTLSNKYAEIGKYAVILDKSAVRHIGWDDHIKTDEEITQRKIKNRRKIKYFTFGVITGCILMYLIKEF</sequence>
<dbReference type="PATRIC" id="fig|1389415.4.peg.2508"/>